<gene>
    <name evidence="4" type="ORF">A2319_00340</name>
</gene>
<dbReference type="InterPro" id="IPR018228">
    <property type="entry name" value="DNase_TatD-rel_CS"/>
</dbReference>
<dbReference type="Pfam" id="PF01026">
    <property type="entry name" value="TatD_DNase"/>
    <property type="match status" value="1"/>
</dbReference>
<feature type="binding site" evidence="3">
    <location>
        <position position="237"/>
    </location>
    <ligand>
        <name>a divalent metal cation</name>
        <dbReference type="ChEBI" id="CHEBI:60240"/>
        <label>1</label>
    </ligand>
</feature>
<dbReference type="PROSITE" id="PS01137">
    <property type="entry name" value="TATD_1"/>
    <property type="match status" value="1"/>
</dbReference>
<dbReference type="GO" id="GO:0016788">
    <property type="term" value="F:hydrolase activity, acting on ester bonds"/>
    <property type="evidence" value="ECO:0007669"/>
    <property type="project" value="InterPro"/>
</dbReference>
<feature type="binding site" evidence="3">
    <location>
        <position position="9"/>
    </location>
    <ligand>
        <name>a divalent metal cation</name>
        <dbReference type="ChEBI" id="CHEBI:60240"/>
        <label>1</label>
    </ligand>
</feature>
<dbReference type="InterPro" id="IPR032466">
    <property type="entry name" value="Metal_Hydrolase"/>
</dbReference>
<feature type="binding site" evidence="3">
    <location>
        <position position="7"/>
    </location>
    <ligand>
        <name>a divalent metal cation</name>
        <dbReference type="ChEBI" id="CHEBI:60240"/>
        <label>1</label>
    </ligand>
</feature>
<name>A0A1G2B9W6_9BACT</name>
<evidence type="ECO:0000256" key="3">
    <source>
        <dbReference type="PIRSR" id="PIRSR005902-1"/>
    </source>
</evidence>
<dbReference type="EMBL" id="MHKI01000026">
    <property type="protein sequence ID" value="OGY86003.1"/>
    <property type="molecule type" value="Genomic_DNA"/>
</dbReference>
<dbReference type="Gene3D" id="3.20.20.140">
    <property type="entry name" value="Metal-dependent hydrolases"/>
    <property type="match status" value="1"/>
</dbReference>
<dbReference type="GO" id="GO:0046872">
    <property type="term" value="F:metal ion binding"/>
    <property type="evidence" value="ECO:0007669"/>
    <property type="project" value="UniProtKB-KW"/>
</dbReference>
<dbReference type="GO" id="GO:0004536">
    <property type="term" value="F:DNA nuclease activity"/>
    <property type="evidence" value="ECO:0007669"/>
    <property type="project" value="InterPro"/>
</dbReference>
<accession>A0A1G2B9W6</accession>
<dbReference type="CDD" id="cd01310">
    <property type="entry name" value="TatD_DNAse"/>
    <property type="match status" value="1"/>
</dbReference>
<evidence type="ECO:0000256" key="1">
    <source>
        <dbReference type="ARBA" id="ARBA00022723"/>
    </source>
</evidence>
<evidence type="ECO:0000313" key="5">
    <source>
        <dbReference type="Proteomes" id="UP000176420"/>
    </source>
</evidence>
<dbReference type="InterPro" id="IPR001130">
    <property type="entry name" value="TatD-like"/>
</dbReference>
<feature type="binding site" evidence="3">
    <location>
        <position position="187"/>
    </location>
    <ligand>
        <name>a divalent metal cation</name>
        <dbReference type="ChEBI" id="CHEBI:60240"/>
        <label>2</label>
    </ligand>
</feature>
<protein>
    <recommendedName>
        <fullName evidence="6">Hydrolase TatD</fullName>
    </recommendedName>
</protein>
<evidence type="ECO:0008006" key="6">
    <source>
        <dbReference type="Google" id="ProtNLM"/>
    </source>
</evidence>
<dbReference type="FunFam" id="3.20.20.140:FF:000005">
    <property type="entry name" value="TatD family hydrolase"/>
    <property type="match status" value="1"/>
</dbReference>
<organism evidence="4 5">
    <name type="scientific">Candidatus Kerfeldbacteria bacterium RIFOXYB2_FULL_38_14</name>
    <dbReference type="NCBI Taxonomy" id="1798547"/>
    <lineage>
        <taxon>Bacteria</taxon>
        <taxon>Candidatus Kerfeldiibacteriota</taxon>
    </lineage>
</organism>
<dbReference type="PROSITE" id="PS01091">
    <property type="entry name" value="TATD_3"/>
    <property type="match status" value="1"/>
</dbReference>
<reference evidence="4 5" key="1">
    <citation type="journal article" date="2016" name="Nat. Commun.">
        <title>Thousands of microbial genomes shed light on interconnected biogeochemical processes in an aquifer system.</title>
        <authorList>
            <person name="Anantharaman K."/>
            <person name="Brown C.T."/>
            <person name="Hug L.A."/>
            <person name="Sharon I."/>
            <person name="Castelle C.J."/>
            <person name="Probst A.J."/>
            <person name="Thomas B.C."/>
            <person name="Singh A."/>
            <person name="Wilkins M.J."/>
            <person name="Karaoz U."/>
            <person name="Brodie E.L."/>
            <person name="Williams K.H."/>
            <person name="Hubbard S.S."/>
            <person name="Banfield J.F."/>
        </authorList>
    </citation>
    <scope>NUCLEOTIDE SEQUENCE [LARGE SCALE GENOMIC DNA]</scope>
</reference>
<sequence length="288" mass="32950">MQLIDSHCHLNFAPYQKDRAEVILRAQKQNMGLIIVGTNYQTSQEAVRIAQEHENIWAAIGLHPIHLAQDLEEKDSFDKQEYKFTTKAEKFDKRRYFELARQVKVVAIGESGLDYFHLKNYCGKDLTETEYVALQKETLYEILGFSREVKKPLIFHCRDSYDDLLELLAEFDHNGTGVEEKVRGVVHCFTGNLEQAEKILTQGLYLGFTGIITFPNAQALQAVVKHVPLNRILIETDAPYLAPQPKRGQRNEPLYVQYVASKIAELKNISLTEVYAQTTKNATALFNL</sequence>
<keyword evidence="1 3" id="KW-0479">Metal-binding</keyword>
<feature type="binding site" evidence="3">
    <location>
        <position position="110"/>
    </location>
    <ligand>
        <name>a divalent metal cation</name>
        <dbReference type="ChEBI" id="CHEBI:60240"/>
        <label>1</label>
    </ligand>
</feature>
<dbReference type="NCBIfam" id="TIGR00010">
    <property type="entry name" value="YchF/TatD family DNA exonuclease"/>
    <property type="match status" value="1"/>
</dbReference>
<evidence type="ECO:0000256" key="2">
    <source>
        <dbReference type="ARBA" id="ARBA00022801"/>
    </source>
</evidence>
<dbReference type="PANTHER" id="PTHR46124">
    <property type="entry name" value="D-AMINOACYL-TRNA DEACYLASE"/>
    <property type="match status" value="1"/>
</dbReference>
<dbReference type="PANTHER" id="PTHR46124:SF2">
    <property type="entry name" value="D-AMINOACYL-TRNA DEACYLASE"/>
    <property type="match status" value="1"/>
</dbReference>
<dbReference type="Proteomes" id="UP000176420">
    <property type="component" value="Unassembled WGS sequence"/>
</dbReference>
<feature type="binding site" evidence="3">
    <location>
        <position position="156"/>
    </location>
    <ligand>
        <name>a divalent metal cation</name>
        <dbReference type="ChEBI" id="CHEBI:60240"/>
        <label>2</label>
    </ligand>
</feature>
<dbReference type="AlphaFoldDB" id="A0A1G2B9W6"/>
<dbReference type="PIRSF" id="PIRSF005902">
    <property type="entry name" value="DNase_TatD"/>
    <property type="match status" value="1"/>
</dbReference>
<dbReference type="InterPro" id="IPR015991">
    <property type="entry name" value="TatD/YcfH-like"/>
</dbReference>
<dbReference type="SUPFAM" id="SSF51556">
    <property type="entry name" value="Metallo-dependent hydrolases"/>
    <property type="match status" value="1"/>
</dbReference>
<evidence type="ECO:0000313" key="4">
    <source>
        <dbReference type="EMBL" id="OGY86003.1"/>
    </source>
</evidence>
<comment type="caution">
    <text evidence="4">The sequence shown here is derived from an EMBL/GenBank/DDBJ whole genome shotgun (WGS) entry which is preliminary data.</text>
</comment>
<proteinExistence type="predicted"/>
<keyword evidence="2" id="KW-0378">Hydrolase</keyword>